<comment type="caution">
    <text evidence="1">The sequence shown here is derived from an EMBL/GenBank/DDBJ whole genome shotgun (WGS) entry which is preliminary data.</text>
</comment>
<dbReference type="STRING" id="1193518.BN13_680031"/>
<evidence type="ECO:0000313" key="2">
    <source>
        <dbReference type="Proteomes" id="UP000035720"/>
    </source>
</evidence>
<dbReference type="AlphaFoldDB" id="A0A077MCM9"/>
<evidence type="ECO:0000313" key="1">
    <source>
        <dbReference type="EMBL" id="CCI54349.1"/>
    </source>
</evidence>
<organism evidence="1 2">
    <name type="scientific">Nostocoides jenkinsii Ben 74</name>
    <dbReference type="NCBI Taxonomy" id="1193518"/>
    <lineage>
        <taxon>Bacteria</taxon>
        <taxon>Bacillati</taxon>
        <taxon>Actinomycetota</taxon>
        <taxon>Actinomycetes</taxon>
        <taxon>Micrococcales</taxon>
        <taxon>Intrasporangiaceae</taxon>
        <taxon>Nostocoides</taxon>
    </lineage>
</organism>
<proteinExistence type="predicted"/>
<reference evidence="1 2" key="1">
    <citation type="journal article" date="2013" name="ISME J.">
        <title>A metabolic model for members of the genus Tetrasphaera involved in enhanced biological phosphorus removal.</title>
        <authorList>
            <person name="Kristiansen R."/>
            <person name="Nguyen H.T.T."/>
            <person name="Saunders A.M."/>
            <person name="Nielsen J.L."/>
            <person name="Wimmer R."/>
            <person name="Le V.Q."/>
            <person name="McIlroy S.J."/>
            <person name="Petrovski S."/>
            <person name="Seviour R.J."/>
            <person name="Calteau A."/>
            <person name="Nielsen K.L."/>
            <person name="Nielsen P.H."/>
        </authorList>
    </citation>
    <scope>NUCLEOTIDE SEQUENCE [LARGE SCALE GENOMIC DNA]</scope>
    <source>
        <strain evidence="1 2">Ben 74</strain>
    </source>
</reference>
<dbReference type="Proteomes" id="UP000035720">
    <property type="component" value="Unassembled WGS sequence"/>
</dbReference>
<dbReference type="EMBL" id="CAJC01000181">
    <property type="protein sequence ID" value="CCI54349.1"/>
    <property type="molecule type" value="Genomic_DNA"/>
</dbReference>
<gene>
    <name evidence="1" type="ORF">BN13_680031</name>
</gene>
<keyword evidence="2" id="KW-1185">Reference proteome</keyword>
<name>A0A077MCM9_9MICO</name>
<accession>A0A077MCM9</accession>
<protein>
    <submittedName>
        <fullName evidence="1">Uncharacterized protein</fullName>
    </submittedName>
</protein>
<sequence length="175" mass="18629">MSVPILRGWWGHPGAVFPPAIWHLASADPSPGRQDRARVASAQRFLSTIGRCIMKRVASVVMGLLAWGFTDGFLGGHLAADQTPASVVIEVPTGDGAVTFGVLGKDQRDAEERLPSEVATTLDDLEGAALSESPRASRHIQRLRDARTAFAQGKFNRINSQLPVPGAVGRQVAAL</sequence>